<feature type="transmembrane region" description="Helical" evidence="1">
    <location>
        <begin position="33"/>
        <end position="51"/>
    </location>
</feature>
<sequence length="443" mass="50612">MAVFSSVSTTWDPFSPDDETTAKALRTMTLTLMFSRFIIGIQYFVVMGFGWSISKKKVVIPLAIHGTVMLLSSAVYLGLYYTFGPGQSGKSYIAWYVMAFFEVVAVIGTSSFYRIVSFKKTHLVERMGLLTLIIFGEGIIVMLKGINTVVKSFGWSKTMVGVIVSALFIVVSTLAYNDYFYWMFYFDYNPRNVHYGSIRQQVWSLLHFPFHLSVVLSVEGLRQLLTFYNLNQTIMQISADLVEVRDQPVKEAKILLSFFSFFYKDGNAKSVVKDYYDITSTIKEFSTYSIDDPAYTDTWNDLVYRLYIGLTEYYGIKVAYPKPGAAPISEAGEFMRILGVFDLAYKYFFISVGVVFAMYGVFAIIVRRHMDIFDYISISLRFIIAGIFIGMLALPTNDIAYKAYIVSPWVIPQVCLMIFTVLVVDKTMSYFALRRAKFRLVEN</sequence>
<gene>
    <name evidence="2" type="ORF">Q9L58_007427</name>
</gene>
<name>A0ABR3GDK3_9PEZI</name>
<dbReference type="Pfam" id="PF06772">
    <property type="entry name" value="LtrA"/>
    <property type="match status" value="1"/>
</dbReference>
<keyword evidence="1" id="KW-0472">Membrane</keyword>
<evidence type="ECO:0000256" key="1">
    <source>
        <dbReference type="SAM" id="Phobius"/>
    </source>
</evidence>
<accession>A0ABR3GDK3</accession>
<keyword evidence="3" id="KW-1185">Reference proteome</keyword>
<dbReference type="PANTHER" id="PTHR42101:SF1">
    <property type="entry name" value="LOW TEMPERATURE REQUIREMENT A"/>
    <property type="match status" value="1"/>
</dbReference>
<dbReference type="InterPro" id="IPR010640">
    <property type="entry name" value="Low_temperature_requirement_A"/>
</dbReference>
<keyword evidence="1" id="KW-1133">Transmembrane helix</keyword>
<feature type="transmembrane region" description="Helical" evidence="1">
    <location>
        <begin position="344"/>
        <end position="366"/>
    </location>
</feature>
<feature type="transmembrane region" description="Helical" evidence="1">
    <location>
        <begin position="128"/>
        <end position="146"/>
    </location>
</feature>
<organism evidence="2 3">
    <name type="scientific">Discina gigas</name>
    <dbReference type="NCBI Taxonomy" id="1032678"/>
    <lineage>
        <taxon>Eukaryota</taxon>
        <taxon>Fungi</taxon>
        <taxon>Dikarya</taxon>
        <taxon>Ascomycota</taxon>
        <taxon>Pezizomycotina</taxon>
        <taxon>Pezizomycetes</taxon>
        <taxon>Pezizales</taxon>
        <taxon>Discinaceae</taxon>
        <taxon>Discina</taxon>
    </lineage>
</organism>
<feature type="transmembrane region" description="Helical" evidence="1">
    <location>
        <begin position="378"/>
        <end position="397"/>
    </location>
</feature>
<feature type="transmembrane region" description="Helical" evidence="1">
    <location>
        <begin position="158"/>
        <end position="181"/>
    </location>
</feature>
<keyword evidence="1" id="KW-0812">Transmembrane</keyword>
<evidence type="ECO:0000313" key="3">
    <source>
        <dbReference type="Proteomes" id="UP001447188"/>
    </source>
</evidence>
<feature type="transmembrane region" description="Helical" evidence="1">
    <location>
        <begin position="58"/>
        <end position="81"/>
    </location>
</feature>
<dbReference type="PANTHER" id="PTHR42101">
    <property type="entry name" value="CHROMOSOME 16, WHOLE GENOME SHOTGUN SEQUENCE"/>
    <property type="match status" value="1"/>
</dbReference>
<proteinExistence type="predicted"/>
<feature type="transmembrane region" description="Helical" evidence="1">
    <location>
        <begin position="93"/>
        <end position="116"/>
    </location>
</feature>
<dbReference type="EMBL" id="JBBBZM010000118">
    <property type="protein sequence ID" value="KAL0633656.1"/>
    <property type="molecule type" value="Genomic_DNA"/>
</dbReference>
<dbReference type="Proteomes" id="UP001447188">
    <property type="component" value="Unassembled WGS sequence"/>
</dbReference>
<feature type="transmembrane region" description="Helical" evidence="1">
    <location>
        <begin position="403"/>
        <end position="424"/>
    </location>
</feature>
<comment type="caution">
    <text evidence="2">The sequence shown here is derived from an EMBL/GenBank/DDBJ whole genome shotgun (WGS) entry which is preliminary data.</text>
</comment>
<feature type="transmembrane region" description="Helical" evidence="1">
    <location>
        <begin position="202"/>
        <end position="221"/>
    </location>
</feature>
<evidence type="ECO:0000313" key="2">
    <source>
        <dbReference type="EMBL" id="KAL0633656.1"/>
    </source>
</evidence>
<protein>
    <submittedName>
        <fullName evidence="2">Uncharacterized protein</fullName>
    </submittedName>
</protein>
<reference evidence="2 3" key="1">
    <citation type="submission" date="2024-02" db="EMBL/GenBank/DDBJ databases">
        <title>Discinaceae phylogenomics.</title>
        <authorList>
            <person name="Dirks A.C."/>
            <person name="James T.Y."/>
        </authorList>
    </citation>
    <scope>NUCLEOTIDE SEQUENCE [LARGE SCALE GENOMIC DNA]</scope>
    <source>
        <strain evidence="2 3">ACD0624</strain>
    </source>
</reference>